<feature type="transmembrane region" description="Helical" evidence="1">
    <location>
        <begin position="40"/>
        <end position="60"/>
    </location>
</feature>
<dbReference type="Proteomes" id="UP000608420">
    <property type="component" value="Unassembled WGS sequence"/>
</dbReference>
<dbReference type="Pfam" id="PF10966">
    <property type="entry name" value="DUF2768"/>
    <property type="match status" value="1"/>
</dbReference>
<name>A0ABQ1VY90_9BACL</name>
<accession>A0ABQ1VY90</accession>
<keyword evidence="3" id="KW-1185">Reference proteome</keyword>
<keyword evidence="1" id="KW-0812">Transmembrane</keyword>
<sequence length="61" mass="6539">MVLDAMTKMWLSIAAILVMGLSVFLITLARTKTKGLLRGILSLIAFVIMLAGFLTGLVSIT</sequence>
<dbReference type="InterPro" id="IPR020076">
    <property type="entry name" value="DUF2768"/>
</dbReference>
<evidence type="ECO:0008006" key="4">
    <source>
        <dbReference type="Google" id="ProtNLM"/>
    </source>
</evidence>
<keyword evidence="1" id="KW-1133">Transmembrane helix</keyword>
<evidence type="ECO:0000313" key="3">
    <source>
        <dbReference type="Proteomes" id="UP000608420"/>
    </source>
</evidence>
<comment type="caution">
    <text evidence="2">The sequence shown here is derived from an EMBL/GenBank/DDBJ whole genome shotgun (WGS) entry which is preliminary data.</text>
</comment>
<dbReference type="EMBL" id="BMIW01000021">
    <property type="protein sequence ID" value="GGG05503.1"/>
    <property type="molecule type" value="Genomic_DNA"/>
</dbReference>
<gene>
    <name evidence="2" type="ORF">GCM10010913_29130</name>
</gene>
<keyword evidence="1" id="KW-0472">Membrane</keyword>
<protein>
    <recommendedName>
        <fullName evidence="4">DUF2768 domain-containing protein</fullName>
    </recommendedName>
</protein>
<evidence type="ECO:0000256" key="1">
    <source>
        <dbReference type="SAM" id="Phobius"/>
    </source>
</evidence>
<organism evidence="2 3">
    <name type="scientific">Paenibacillus aceti</name>
    <dbReference type="NCBI Taxonomy" id="1820010"/>
    <lineage>
        <taxon>Bacteria</taxon>
        <taxon>Bacillati</taxon>
        <taxon>Bacillota</taxon>
        <taxon>Bacilli</taxon>
        <taxon>Bacillales</taxon>
        <taxon>Paenibacillaceae</taxon>
        <taxon>Paenibacillus</taxon>
    </lineage>
</organism>
<proteinExistence type="predicted"/>
<feature type="transmembrane region" description="Helical" evidence="1">
    <location>
        <begin position="6"/>
        <end position="28"/>
    </location>
</feature>
<reference evidence="3" key="1">
    <citation type="journal article" date="2019" name="Int. J. Syst. Evol. Microbiol.">
        <title>The Global Catalogue of Microorganisms (GCM) 10K type strain sequencing project: providing services to taxonomists for standard genome sequencing and annotation.</title>
        <authorList>
            <consortium name="The Broad Institute Genomics Platform"/>
            <consortium name="The Broad Institute Genome Sequencing Center for Infectious Disease"/>
            <person name="Wu L."/>
            <person name="Ma J."/>
        </authorList>
    </citation>
    <scope>NUCLEOTIDE SEQUENCE [LARGE SCALE GENOMIC DNA]</scope>
    <source>
        <strain evidence="3">CGMCC 1.15420</strain>
    </source>
</reference>
<evidence type="ECO:0000313" key="2">
    <source>
        <dbReference type="EMBL" id="GGG05503.1"/>
    </source>
</evidence>